<sequence length="65" mass="7159">IIGTTTLQGGQPNSKNISISTTRVNSSDTCFSLYFSESKLSSSVVFGVRLGIEKFFFNDEEKTDE</sequence>
<evidence type="ECO:0000313" key="1">
    <source>
        <dbReference type="EMBL" id="GAF79195.1"/>
    </source>
</evidence>
<feature type="non-terminal residue" evidence="1">
    <location>
        <position position="1"/>
    </location>
</feature>
<dbReference type="EMBL" id="BARS01004500">
    <property type="protein sequence ID" value="GAF79195.1"/>
    <property type="molecule type" value="Genomic_DNA"/>
</dbReference>
<organism evidence="1">
    <name type="scientific">marine sediment metagenome</name>
    <dbReference type="NCBI Taxonomy" id="412755"/>
    <lineage>
        <taxon>unclassified sequences</taxon>
        <taxon>metagenomes</taxon>
        <taxon>ecological metagenomes</taxon>
    </lineage>
</organism>
<protein>
    <submittedName>
        <fullName evidence="1">Uncharacterized protein</fullName>
    </submittedName>
</protein>
<gene>
    <name evidence="1" type="ORF">S01H1_08796</name>
</gene>
<name>X0TSS6_9ZZZZ</name>
<proteinExistence type="predicted"/>
<comment type="caution">
    <text evidence="1">The sequence shown here is derived from an EMBL/GenBank/DDBJ whole genome shotgun (WGS) entry which is preliminary data.</text>
</comment>
<accession>X0TSS6</accession>
<dbReference type="AlphaFoldDB" id="X0TSS6"/>
<reference evidence="1" key="1">
    <citation type="journal article" date="2014" name="Front. Microbiol.">
        <title>High frequency of phylogenetically diverse reductive dehalogenase-homologous genes in deep subseafloor sedimentary metagenomes.</title>
        <authorList>
            <person name="Kawai M."/>
            <person name="Futagami T."/>
            <person name="Toyoda A."/>
            <person name="Takaki Y."/>
            <person name="Nishi S."/>
            <person name="Hori S."/>
            <person name="Arai W."/>
            <person name="Tsubouchi T."/>
            <person name="Morono Y."/>
            <person name="Uchiyama I."/>
            <person name="Ito T."/>
            <person name="Fujiyama A."/>
            <person name="Inagaki F."/>
            <person name="Takami H."/>
        </authorList>
    </citation>
    <scope>NUCLEOTIDE SEQUENCE</scope>
    <source>
        <strain evidence="1">Expedition CK06-06</strain>
    </source>
</reference>